<dbReference type="EMBL" id="CAJNOL010000080">
    <property type="protein sequence ID" value="CAF0824525.1"/>
    <property type="molecule type" value="Genomic_DNA"/>
</dbReference>
<dbReference type="GO" id="GO:0003824">
    <property type="term" value="F:catalytic activity"/>
    <property type="evidence" value="ECO:0007669"/>
    <property type="project" value="UniProtKB-ARBA"/>
</dbReference>
<comment type="subunit">
    <text evidence="1">Monomer. Forms homodimers during oxidative stress. Interacts (via N-terminus) with elongation factor EEF1A1 (via middle-region); the interaction is direct and competes with EEF1A1 binding to guanyl-nucleotide exchange factor EEF1B2, thereby inhibiting GDP for GTP exchange and reactivation of EEF1A1. Interacts with nuclear transport receptors XPO4, IPO5/RANBP5, IPO7, IPO9 and KPNB1 as well as GCN1L1/GCN1 and LRPPRC probably through their HEAT repeats. Binds NCOA5/CIA.</text>
</comment>
<dbReference type="PANTHER" id="PTHR14097:SF7">
    <property type="entry name" value="OXIDOREDUCTASE HTATIP2"/>
    <property type="match status" value="1"/>
</dbReference>
<name>A0A813U4Q6_9BILA</name>
<dbReference type="CDD" id="cd05250">
    <property type="entry name" value="CC3_like_SDR_a"/>
    <property type="match status" value="1"/>
</dbReference>
<dbReference type="Pfam" id="PF13460">
    <property type="entry name" value="NAD_binding_10"/>
    <property type="match status" value="1"/>
</dbReference>
<dbReference type="InterPro" id="IPR016040">
    <property type="entry name" value="NAD(P)-bd_dom"/>
</dbReference>
<dbReference type="PANTHER" id="PTHR14097">
    <property type="entry name" value="OXIDOREDUCTASE HTATIP2"/>
    <property type="match status" value="1"/>
</dbReference>
<evidence type="ECO:0000313" key="8">
    <source>
        <dbReference type="Proteomes" id="UP000663870"/>
    </source>
</evidence>
<evidence type="ECO:0000256" key="2">
    <source>
        <dbReference type="ARBA" id="ARBA00093604"/>
    </source>
</evidence>
<dbReference type="InterPro" id="IPR036291">
    <property type="entry name" value="NAD(P)-bd_dom_sf"/>
</dbReference>
<reference evidence="4" key="1">
    <citation type="submission" date="2021-02" db="EMBL/GenBank/DDBJ databases">
        <authorList>
            <person name="Nowell W R."/>
        </authorList>
    </citation>
    <scope>NUCLEOTIDE SEQUENCE</scope>
</reference>
<sequence>MKYDACYGKQDNMSTDKIALVTGYTGESGKALVKELINNNQFKKIILVGRRKIDYTDNKYIEKTEQREIDFDKIDDYAEAFRGADVHFCCLGTTRGKAGVEGFRRVDFDYVVSVARLAKQEDCKHFHLVSSQGANENSFFLYPQVKGQAEAALTKMSFERLSIYRPAVLMVDRVESRPLESVLRTILSYTVQRIAPEWITTPVDILARAMCFNSFIKDRVGVEILDNHAIFRLSEQQSSSKNDQSKATNEL</sequence>
<evidence type="ECO:0000313" key="4">
    <source>
        <dbReference type="EMBL" id="CAF0823693.1"/>
    </source>
</evidence>
<dbReference type="GO" id="GO:0005737">
    <property type="term" value="C:cytoplasm"/>
    <property type="evidence" value="ECO:0007669"/>
    <property type="project" value="TreeGrafter"/>
</dbReference>
<dbReference type="Proteomes" id="UP000663870">
    <property type="component" value="Unassembled WGS sequence"/>
</dbReference>
<dbReference type="Proteomes" id="UP000663823">
    <property type="component" value="Unassembled WGS sequence"/>
</dbReference>
<dbReference type="AlphaFoldDB" id="A0A813U4Q6"/>
<dbReference type="Proteomes" id="UP000663854">
    <property type="component" value="Unassembled WGS sequence"/>
</dbReference>
<feature type="domain" description="NAD(P)-binding" evidence="3">
    <location>
        <begin position="25"/>
        <end position="154"/>
    </location>
</feature>
<keyword evidence="8" id="KW-1185">Reference proteome</keyword>
<dbReference type="GO" id="GO:0051170">
    <property type="term" value="P:import into nucleus"/>
    <property type="evidence" value="ECO:0007669"/>
    <property type="project" value="TreeGrafter"/>
</dbReference>
<evidence type="ECO:0000259" key="3">
    <source>
        <dbReference type="Pfam" id="PF13460"/>
    </source>
</evidence>
<accession>A0A813U4Q6</accession>
<comment type="caution">
    <text evidence="4">The sequence shown here is derived from an EMBL/GenBank/DDBJ whole genome shotgun (WGS) entry which is preliminary data.</text>
</comment>
<dbReference type="EMBL" id="CAJNOH010000078">
    <property type="protein sequence ID" value="CAF0846122.1"/>
    <property type="molecule type" value="Genomic_DNA"/>
</dbReference>
<evidence type="ECO:0000313" key="5">
    <source>
        <dbReference type="EMBL" id="CAF0824525.1"/>
    </source>
</evidence>
<protein>
    <recommendedName>
        <fullName evidence="2">Protein HTATIP2</fullName>
    </recommendedName>
</protein>
<proteinExistence type="predicted"/>
<organism evidence="4 8">
    <name type="scientific">Rotaria sordida</name>
    <dbReference type="NCBI Taxonomy" id="392033"/>
    <lineage>
        <taxon>Eukaryota</taxon>
        <taxon>Metazoa</taxon>
        <taxon>Spiralia</taxon>
        <taxon>Gnathifera</taxon>
        <taxon>Rotifera</taxon>
        <taxon>Eurotatoria</taxon>
        <taxon>Bdelloidea</taxon>
        <taxon>Philodinida</taxon>
        <taxon>Philodinidae</taxon>
        <taxon>Rotaria</taxon>
    </lineage>
</organism>
<evidence type="ECO:0000313" key="6">
    <source>
        <dbReference type="EMBL" id="CAF0846122.1"/>
    </source>
</evidence>
<dbReference type="EMBL" id="CAJOAX010001709">
    <property type="protein sequence ID" value="CAF3739080.1"/>
    <property type="molecule type" value="Genomic_DNA"/>
</dbReference>
<evidence type="ECO:0000313" key="7">
    <source>
        <dbReference type="EMBL" id="CAF3739080.1"/>
    </source>
</evidence>
<dbReference type="SUPFAM" id="SSF51735">
    <property type="entry name" value="NAD(P)-binding Rossmann-fold domains"/>
    <property type="match status" value="1"/>
</dbReference>
<evidence type="ECO:0000256" key="1">
    <source>
        <dbReference type="ARBA" id="ARBA00093483"/>
    </source>
</evidence>
<dbReference type="EMBL" id="CAJNOL010000079">
    <property type="protein sequence ID" value="CAF0823693.1"/>
    <property type="molecule type" value="Genomic_DNA"/>
</dbReference>
<dbReference type="Gene3D" id="3.40.50.720">
    <property type="entry name" value="NAD(P)-binding Rossmann-like Domain"/>
    <property type="match status" value="1"/>
</dbReference>
<gene>
    <name evidence="4" type="ORF">JXQ802_LOCUS5334</name>
    <name evidence="5" type="ORF">JXQ802_LOCUS5377</name>
    <name evidence="7" type="ORF">OTI717_LOCUS14907</name>
    <name evidence="6" type="ORF">PYM288_LOCUS6824</name>
</gene>